<comment type="caution">
    <text evidence="2">The sequence shown here is derived from an EMBL/GenBank/DDBJ whole genome shotgun (WGS) entry which is preliminary data.</text>
</comment>
<proteinExistence type="predicted"/>
<feature type="signal peptide" evidence="1">
    <location>
        <begin position="1"/>
        <end position="15"/>
    </location>
</feature>
<keyword evidence="1" id="KW-0732">Signal</keyword>
<reference evidence="2" key="2">
    <citation type="submission" date="2021-05" db="EMBL/GenBank/DDBJ databases">
        <authorList>
            <person name="Pain A."/>
        </authorList>
    </citation>
    <scope>NUCLEOTIDE SEQUENCE</scope>
    <source>
        <strain evidence="2">1802A</strain>
    </source>
</reference>
<dbReference type="AlphaFoldDB" id="A0AAD9G6X1"/>
<name>A0AAD9G6X1_BABDI</name>
<keyword evidence="3" id="KW-1185">Reference proteome</keyword>
<gene>
    <name evidence="2" type="ORF">X943_001560</name>
</gene>
<evidence type="ECO:0000313" key="3">
    <source>
        <dbReference type="Proteomes" id="UP001195914"/>
    </source>
</evidence>
<evidence type="ECO:0000313" key="2">
    <source>
        <dbReference type="EMBL" id="KAK1932950.1"/>
    </source>
</evidence>
<organism evidence="2 3">
    <name type="scientific">Babesia divergens</name>
    <dbReference type="NCBI Taxonomy" id="32595"/>
    <lineage>
        <taxon>Eukaryota</taxon>
        <taxon>Sar</taxon>
        <taxon>Alveolata</taxon>
        <taxon>Apicomplexa</taxon>
        <taxon>Aconoidasida</taxon>
        <taxon>Piroplasmida</taxon>
        <taxon>Babesiidae</taxon>
        <taxon>Babesia</taxon>
    </lineage>
</organism>
<feature type="chain" id="PRO_5041923596" evidence="1">
    <location>
        <begin position="16"/>
        <end position="151"/>
    </location>
</feature>
<sequence>MWLIFAHLCAVIVTANVSKDGFRRCTQLSPRSLGIGQYCLSLISLIYFRAVRVCVVTGWSATSFISYPSRYEAVLMHCGNGMQRFVCISTPPSPHGYPLCNLLDSDYYTDSSAACWTSCIEHKCPGGMVAKNNHRTNFGCFDSNTRLLCVP</sequence>
<dbReference type="EMBL" id="JAHBMH010000073">
    <property type="protein sequence ID" value="KAK1932950.1"/>
    <property type="molecule type" value="Genomic_DNA"/>
</dbReference>
<accession>A0AAD9G6X1</accession>
<protein>
    <submittedName>
        <fullName evidence="2">Uncharacterized protein</fullName>
    </submittedName>
</protein>
<reference evidence="2" key="1">
    <citation type="journal article" date="2014" name="Nucleic Acids Res.">
        <title>The evolutionary dynamics of variant antigen genes in Babesia reveal a history of genomic innovation underlying host-parasite interaction.</title>
        <authorList>
            <person name="Jackson A.P."/>
            <person name="Otto T.D."/>
            <person name="Darby A."/>
            <person name="Ramaprasad A."/>
            <person name="Xia D."/>
            <person name="Echaide I.E."/>
            <person name="Farber M."/>
            <person name="Gahlot S."/>
            <person name="Gamble J."/>
            <person name="Gupta D."/>
            <person name="Gupta Y."/>
            <person name="Jackson L."/>
            <person name="Malandrin L."/>
            <person name="Malas T.B."/>
            <person name="Moussa E."/>
            <person name="Nair M."/>
            <person name="Reid A.J."/>
            <person name="Sanders M."/>
            <person name="Sharma J."/>
            <person name="Tracey A."/>
            <person name="Quail M.A."/>
            <person name="Weir W."/>
            <person name="Wastling J.M."/>
            <person name="Hall N."/>
            <person name="Willadsen P."/>
            <person name="Lingelbach K."/>
            <person name="Shiels B."/>
            <person name="Tait A."/>
            <person name="Berriman M."/>
            <person name="Allred D.R."/>
            <person name="Pain A."/>
        </authorList>
    </citation>
    <scope>NUCLEOTIDE SEQUENCE</scope>
    <source>
        <strain evidence="2">1802A</strain>
    </source>
</reference>
<dbReference type="Proteomes" id="UP001195914">
    <property type="component" value="Unassembled WGS sequence"/>
</dbReference>
<evidence type="ECO:0000256" key="1">
    <source>
        <dbReference type="SAM" id="SignalP"/>
    </source>
</evidence>